<dbReference type="Gene3D" id="2.60.40.10">
    <property type="entry name" value="Immunoglobulins"/>
    <property type="match status" value="1"/>
</dbReference>
<evidence type="ECO:0000256" key="12">
    <source>
        <dbReference type="ARBA" id="ARBA00024574"/>
    </source>
</evidence>
<dbReference type="InParanoid" id="A0A0C3CEN0"/>
<evidence type="ECO:0000313" key="17">
    <source>
        <dbReference type="Proteomes" id="UP000054321"/>
    </source>
</evidence>
<comment type="subcellular location">
    <subcellularLocation>
        <location evidence="1">Secreted</location>
    </subcellularLocation>
</comment>
<evidence type="ECO:0000256" key="2">
    <source>
        <dbReference type="ARBA" id="ARBA00004851"/>
    </source>
</evidence>
<evidence type="ECO:0000256" key="8">
    <source>
        <dbReference type="ARBA" id="ARBA00023180"/>
    </source>
</evidence>
<dbReference type="Pfam" id="PF00933">
    <property type="entry name" value="Glyco_hydro_3"/>
    <property type="match status" value="1"/>
</dbReference>
<dbReference type="GO" id="GO:0045493">
    <property type="term" value="P:xylan catabolic process"/>
    <property type="evidence" value="ECO:0007669"/>
    <property type="project" value="UniProtKB-UniPathway"/>
</dbReference>
<dbReference type="OrthoDB" id="47059at2759"/>
<proteinExistence type="inferred from homology"/>
<dbReference type="GO" id="GO:0046556">
    <property type="term" value="F:alpha-L-arabinofuranosidase activity"/>
    <property type="evidence" value="ECO:0007669"/>
    <property type="project" value="TreeGrafter"/>
</dbReference>
<keyword evidence="11" id="KW-0624">Polysaccharide degradation</keyword>
<dbReference type="GO" id="GO:0031222">
    <property type="term" value="P:arabinan catabolic process"/>
    <property type="evidence" value="ECO:0007669"/>
    <property type="project" value="TreeGrafter"/>
</dbReference>
<keyword evidence="6 14" id="KW-0732">Signal</keyword>
<evidence type="ECO:0000256" key="6">
    <source>
        <dbReference type="ARBA" id="ARBA00022729"/>
    </source>
</evidence>
<dbReference type="InterPro" id="IPR002772">
    <property type="entry name" value="Glyco_hydro_3_C"/>
</dbReference>
<dbReference type="EC" id="3.2.1.37" evidence="13"/>
<dbReference type="Proteomes" id="UP000054321">
    <property type="component" value="Unassembled WGS sequence"/>
</dbReference>
<dbReference type="InterPro" id="IPR017853">
    <property type="entry name" value="GH"/>
</dbReference>
<reference evidence="17" key="2">
    <citation type="submission" date="2015-01" db="EMBL/GenBank/DDBJ databases">
        <title>Evolutionary Origins and Diversification of the Mycorrhizal Mutualists.</title>
        <authorList>
            <consortium name="DOE Joint Genome Institute"/>
            <consortium name="Mycorrhizal Genomics Consortium"/>
            <person name="Kohler A."/>
            <person name="Kuo A."/>
            <person name="Nagy L.G."/>
            <person name="Floudas D."/>
            <person name="Copeland A."/>
            <person name="Barry K.W."/>
            <person name="Cichocki N."/>
            <person name="Veneault-Fourrey C."/>
            <person name="LaButti K."/>
            <person name="Lindquist E.A."/>
            <person name="Lipzen A."/>
            <person name="Lundell T."/>
            <person name="Morin E."/>
            <person name="Murat C."/>
            <person name="Riley R."/>
            <person name="Ohm R."/>
            <person name="Sun H."/>
            <person name="Tunlid A."/>
            <person name="Henrissat B."/>
            <person name="Grigoriev I.V."/>
            <person name="Hibbett D.S."/>
            <person name="Martin F."/>
        </authorList>
    </citation>
    <scope>NUCLEOTIDE SEQUENCE [LARGE SCALE GENOMIC DNA]</scope>
    <source>
        <strain evidence="17">Zn</strain>
    </source>
</reference>
<sequence>MPLIKSAFVLGVAVSYFAGFVSADFPDCVNGPLKTNGVCDTTLGAASRAKALIAELTSDEKIANLNNGAPGVSRLGLPSYQWWSEALHGVAGSPGVSFASSGNYSSATSFPQPIILGATFDDNLIHEVASVVSTEARAFNNVNRAGLDFWTPNINPFRDPRWGRGQETPGEDPFHLQSYVAQLIAGLQADADSPYRKVVSTCKHYAAYDQEGSGSTVRDVFNAIVTTQDLVEYYLPPFRTCAKDSKVGGFMCSYNEVNGVPSCANNYLLQTILRGHWGWNDTDKWVVSDCDAVSDVYNTHHYTATAAEAAADSLKAGTDLDCGTFYQSNLGTALSQGLIEDADLDRALTRLYGSLIKLGYFDNPANQPYRALGWSNVNTESSQHLAYTAAVSGIVLLKNDGVLPITSKDKKIALIGPWANATTQMQGNYAGVAPFLHSPLYAAQQLGLDISYTLGTDISSTDTSGFAAALAAGNGSDIIIFAGGIDNSIEAEGKDRSTITWPGNQLDLLSQLVALGKPVVVLQMGGGQVDDSSLLEGGASTVNALIWGGYPGQDGGTALFDIITGKQAPAGRLPITQYPADYVDQVPITNMSLRPGSGNPGRTYKWYSQTPVIEFGTGLHYTDFDLRWTAGTGKTSFNIQELIGASGTDWDTLEKKQFTTFHVSVTNTGHTASDYVALLFLKTTAGPTPAPIKSLVSYTRVHAISTRSSRTALLPVTLGSLARVDENGNTNIYPGEYSLELDVPNRLTFNFTLTGKTATLEEWPVATN</sequence>
<keyword evidence="5" id="KW-0858">Xylan degradation</keyword>
<dbReference type="SUPFAM" id="SSF52279">
    <property type="entry name" value="Beta-D-glucan exohydrolase, C-terminal domain"/>
    <property type="match status" value="1"/>
</dbReference>
<keyword evidence="17" id="KW-1185">Reference proteome</keyword>
<dbReference type="GO" id="GO:0009044">
    <property type="term" value="F:xylan 1,4-beta-xylosidase activity"/>
    <property type="evidence" value="ECO:0007669"/>
    <property type="project" value="UniProtKB-EC"/>
</dbReference>
<feature type="signal peptide" evidence="14">
    <location>
        <begin position="1"/>
        <end position="23"/>
    </location>
</feature>
<dbReference type="InterPro" id="IPR044993">
    <property type="entry name" value="BXL"/>
</dbReference>
<evidence type="ECO:0000256" key="10">
    <source>
        <dbReference type="ARBA" id="ARBA00023295"/>
    </source>
</evidence>
<comment type="pathway">
    <text evidence="2">Glycan degradation; xylan degradation.</text>
</comment>
<dbReference type="HOGENOM" id="CLU_004542_5_3_1"/>
<evidence type="ECO:0000256" key="1">
    <source>
        <dbReference type="ARBA" id="ARBA00004613"/>
    </source>
</evidence>
<evidence type="ECO:0000256" key="14">
    <source>
        <dbReference type="SAM" id="SignalP"/>
    </source>
</evidence>
<dbReference type="FunFam" id="3.40.50.1700:FF:000007">
    <property type="entry name" value="Exo-1,4-beta-xylosidase xlnD"/>
    <property type="match status" value="1"/>
</dbReference>
<dbReference type="PRINTS" id="PR00133">
    <property type="entry name" value="GLHYDRLASE3"/>
</dbReference>
<evidence type="ECO:0000259" key="15">
    <source>
        <dbReference type="SMART" id="SM01217"/>
    </source>
</evidence>
<dbReference type="UniPathway" id="UPA00114"/>
<dbReference type="Gene3D" id="3.20.20.300">
    <property type="entry name" value="Glycoside hydrolase, family 3, N-terminal domain"/>
    <property type="match status" value="1"/>
</dbReference>
<dbReference type="InterPro" id="IPR001764">
    <property type="entry name" value="Glyco_hydro_3_N"/>
</dbReference>
<reference evidence="16 17" key="1">
    <citation type="submission" date="2014-04" db="EMBL/GenBank/DDBJ databases">
        <authorList>
            <consortium name="DOE Joint Genome Institute"/>
            <person name="Kuo A."/>
            <person name="Martino E."/>
            <person name="Perotto S."/>
            <person name="Kohler A."/>
            <person name="Nagy L.G."/>
            <person name="Floudas D."/>
            <person name="Copeland A."/>
            <person name="Barry K.W."/>
            <person name="Cichocki N."/>
            <person name="Veneault-Fourrey C."/>
            <person name="LaButti K."/>
            <person name="Lindquist E.A."/>
            <person name="Lipzen A."/>
            <person name="Lundell T."/>
            <person name="Morin E."/>
            <person name="Murat C."/>
            <person name="Sun H."/>
            <person name="Tunlid A."/>
            <person name="Henrissat B."/>
            <person name="Grigoriev I.V."/>
            <person name="Hibbett D.S."/>
            <person name="Martin F."/>
            <person name="Nordberg H.P."/>
            <person name="Cantor M.N."/>
            <person name="Hua S.X."/>
        </authorList>
    </citation>
    <scope>NUCLEOTIDE SEQUENCE [LARGE SCALE GENOMIC DNA]</scope>
    <source>
        <strain evidence="16 17">Zn</strain>
    </source>
</reference>
<dbReference type="InterPro" id="IPR026891">
    <property type="entry name" value="Fn3-like"/>
</dbReference>
<keyword evidence="7 16" id="KW-0378">Hydrolase</keyword>
<name>A0A0C3CEN0_OIDMZ</name>
<dbReference type="STRING" id="913774.A0A0C3CEN0"/>
<keyword evidence="4" id="KW-0964">Secreted</keyword>
<dbReference type="PANTHER" id="PTHR42721:SF3">
    <property type="entry name" value="BETA-D-XYLOSIDASE 5-RELATED"/>
    <property type="match status" value="1"/>
</dbReference>
<feature type="chain" id="PRO_5002162413" description="xylan 1,4-beta-xylosidase" evidence="14">
    <location>
        <begin position="24"/>
        <end position="768"/>
    </location>
</feature>
<evidence type="ECO:0000256" key="7">
    <source>
        <dbReference type="ARBA" id="ARBA00022801"/>
    </source>
</evidence>
<dbReference type="AlphaFoldDB" id="A0A0C3CEN0"/>
<evidence type="ECO:0000256" key="13">
    <source>
        <dbReference type="ARBA" id="ARBA00026107"/>
    </source>
</evidence>
<keyword evidence="10" id="KW-0326">Glycosidase</keyword>
<evidence type="ECO:0000256" key="4">
    <source>
        <dbReference type="ARBA" id="ARBA00022525"/>
    </source>
</evidence>
<protein>
    <recommendedName>
        <fullName evidence="13">xylan 1,4-beta-xylosidase</fullName>
        <ecNumber evidence="13">3.2.1.37</ecNumber>
    </recommendedName>
</protein>
<dbReference type="PANTHER" id="PTHR42721">
    <property type="entry name" value="SUGAR HYDROLASE-RELATED"/>
    <property type="match status" value="1"/>
</dbReference>
<evidence type="ECO:0000256" key="9">
    <source>
        <dbReference type="ARBA" id="ARBA00023277"/>
    </source>
</evidence>
<dbReference type="GO" id="GO:0005576">
    <property type="term" value="C:extracellular region"/>
    <property type="evidence" value="ECO:0007669"/>
    <property type="project" value="UniProtKB-SubCell"/>
</dbReference>
<dbReference type="SUPFAM" id="SSF51445">
    <property type="entry name" value="(Trans)glycosidases"/>
    <property type="match status" value="1"/>
</dbReference>
<accession>A0A0C3CEN0</accession>
<dbReference type="SMART" id="SM01217">
    <property type="entry name" value="Fn3_like"/>
    <property type="match status" value="1"/>
</dbReference>
<keyword evidence="9" id="KW-0119">Carbohydrate metabolism</keyword>
<evidence type="ECO:0000313" key="16">
    <source>
        <dbReference type="EMBL" id="KIM97393.1"/>
    </source>
</evidence>
<feature type="domain" description="Fibronectin type III-like" evidence="15">
    <location>
        <begin position="675"/>
        <end position="745"/>
    </location>
</feature>
<evidence type="ECO:0000256" key="3">
    <source>
        <dbReference type="ARBA" id="ARBA00005336"/>
    </source>
</evidence>
<comment type="similarity">
    <text evidence="3">Belongs to the glycosyl hydrolase 3 family.</text>
</comment>
<evidence type="ECO:0000256" key="5">
    <source>
        <dbReference type="ARBA" id="ARBA00022651"/>
    </source>
</evidence>
<evidence type="ECO:0000256" key="11">
    <source>
        <dbReference type="ARBA" id="ARBA00023326"/>
    </source>
</evidence>
<gene>
    <name evidence="16" type="ORF">OIDMADRAFT_182713</name>
</gene>
<dbReference type="InterPro" id="IPR036881">
    <property type="entry name" value="Glyco_hydro_3_C_sf"/>
</dbReference>
<dbReference type="InterPro" id="IPR013783">
    <property type="entry name" value="Ig-like_fold"/>
</dbReference>
<dbReference type="Gene3D" id="3.40.50.1700">
    <property type="entry name" value="Glycoside hydrolase family 3 C-terminal domain"/>
    <property type="match status" value="1"/>
</dbReference>
<organism evidence="16 17">
    <name type="scientific">Oidiodendron maius (strain Zn)</name>
    <dbReference type="NCBI Taxonomy" id="913774"/>
    <lineage>
        <taxon>Eukaryota</taxon>
        <taxon>Fungi</taxon>
        <taxon>Dikarya</taxon>
        <taxon>Ascomycota</taxon>
        <taxon>Pezizomycotina</taxon>
        <taxon>Leotiomycetes</taxon>
        <taxon>Leotiomycetes incertae sedis</taxon>
        <taxon>Myxotrichaceae</taxon>
        <taxon>Oidiodendron</taxon>
    </lineage>
</organism>
<comment type="catalytic activity">
    <reaction evidence="12">
        <text>Hydrolysis of (1-&gt;4)-beta-D-xylans, to remove successive D-xylose residues from the non-reducing termini.</text>
        <dbReference type="EC" id="3.2.1.37"/>
    </reaction>
</comment>
<dbReference type="Pfam" id="PF01915">
    <property type="entry name" value="Glyco_hydro_3_C"/>
    <property type="match status" value="1"/>
</dbReference>
<dbReference type="EMBL" id="KN832882">
    <property type="protein sequence ID" value="KIM97393.1"/>
    <property type="molecule type" value="Genomic_DNA"/>
</dbReference>
<dbReference type="InterPro" id="IPR036962">
    <property type="entry name" value="Glyco_hydro_3_N_sf"/>
</dbReference>
<keyword evidence="8" id="KW-0325">Glycoprotein</keyword>